<feature type="transmembrane region" description="Helical" evidence="1">
    <location>
        <begin position="236"/>
        <end position="253"/>
    </location>
</feature>
<evidence type="ECO:0000256" key="1">
    <source>
        <dbReference type="SAM" id="Phobius"/>
    </source>
</evidence>
<feature type="transmembrane region" description="Helical" evidence="1">
    <location>
        <begin position="66"/>
        <end position="86"/>
    </location>
</feature>
<gene>
    <name evidence="2" type="ORF">CVT24_005527</name>
</gene>
<dbReference type="AlphaFoldDB" id="A0A409YBX0"/>
<keyword evidence="1" id="KW-1133">Transmembrane helix</keyword>
<keyword evidence="1" id="KW-0472">Membrane</keyword>
<accession>A0A409YBX0</accession>
<dbReference type="STRING" id="181874.A0A409YBX0"/>
<feature type="transmembrane region" description="Helical" evidence="1">
    <location>
        <begin position="195"/>
        <end position="216"/>
    </location>
</feature>
<organism evidence="2 3">
    <name type="scientific">Panaeolus cyanescens</name>
    <dbReference type="NCBI Taxonomy" id="181874"/>
    <lineage>
        <taxon>Eukaryota</taxon>
        <taxon>Fungi</taxon>
        <taxon>Dikarya</taxon>
        <taxon>Basidiomycota</taxon>
        <taxon>Agaricomycotina</taxon>
        <taxon>Agaricomycetes</taxon>
        <taxon>Agaricomycetidae</taxon>
        <taxon>Agaricales</taxon>
        <taxon>Agaricineae</taxon>
        <taxon>Galeropsidaceae</taxon>
        <taxon>Panaeolus</taxon>
    </lineage>
</organism>
<dbReference type="InParanoid" id="A0A409YBX0"/>
<proteinExistence type="predicted"/>
<dbReference type="EMBL" id="NHTK01001308">
    <property type="protein sequence ID" value="PPR00506.1"/>
    <property type="molecule type" value="Genomic_DNA"/>
</dbReference>
<dbReference type="OrthoDB" id="4261061at2759"/>
<protein>
    <submittedName>
        <fullName evidence="2">Uncharacterized protein</fullName>
    </submittedName>
</protein>
<keyword evidence="1" id="KW-0812">Transmembrane</keyword>
<reference evidence="2 3" key="1">
    <citation type="journal article" date="2018" name="Evol. Lett.">
        <title>Horizontal gene cluster transfer increased hallucinogenic mushroom diversity.</title>
        <authorList>
            <person name="Reynolds H.T."/>
            <person name="Vijayakumar V."/>
            <person name="Gluck-Thaler E."/>
            <person name="Korotkin H.B."/>
            <person name="Matheny P.B."/>
            <person name="Slot J.C."/>
        </authorList>
    </citation>
    <scope>NUCLEOTIDE SEQUENCE [LARGE SCALE GENOMIC DNA]</scope>
    <source>
        <strain evidence="2 3">2629</strain>
    </source>
</reference>
<feature type="transmembrane region" description="Helical" evidence="1">
    <location>
        <begin position="93"/>
        <end position="116"/>
    </location>
</feature>
<comment type="caution">
    <text evidence="2">The sequence shown here is derived from an EMBL/GenBank/DDBJ whole genome shotgun (WGS) entry which is preliminary data.</text>
</comment>
<evidence type="ECO:0000313" key="3">
    <source>
        <dbReference type="Proteomes" id="UP000284842"/>
    </source>
</evidence>
<name>A0A409YBX0_9AGAR</name>
<sequence>MDMPVVNTVMPGFSQANRIVMYASLLLTPAQAIAGMGSRAPFNLGFLAYNMYQQYLWYTAAKSKELHALSLLPTYLNLIYSFTYLGGVPSANIFVGMLAALGTAAMMMMNIITGWVSLKTNLPEGEGVYIFYFFGWRTLTKSWMKFLVAWQVFDTLIALAMIGVTVVLGYWIPKHVCADDSDPFEKHKFLVRKKLYPLVVILVGPPVLLVLVGWELILFMELLVNKNNIESETDMVSIYLFIVQALLTPAWAITHKKKALITKDSE</sequence>
<feature type="transmembrane region" description="Helical" evidence="1">
    <location>
        <begin position="148"/>
        <end position="172"/>
    </location>
</feature>
<dbReference type="Proteomes" id="UP000284842">
    <property type="component" value="Unassembled WGS sequence"/>
</dbReference>
<evidence type="ECO:0000313" key="2">
    <source>
        <dbReference type="EMBL" id="PPR00506.1"/>
    </source>
</evidence>
<keyword evidence="3" id="KW-1185">Reference proteome</keyword>